<evidence type="ECO:0000313" key="3">
    <source>
        <dbReference type="EMBL" id="OAA53833.1"/>
    </source>
</evidence>
<keyword evidence="2" id="KW-0472">Membrane</keyword>
<evidence type="ECO:0000313" key="4">
    <source>
        <dbReference type="Proteomes" id="UP000076874"/>
    </source>
</evidence>
<gene>
    <name evidence="3" type="ORF">SPI_09278</name>
</gene>
<comment type="caution">
    <text evidence="3">The sequence shown here is derived from an EMBL/GenBank/DDBJ whole genome shotgun (WGS) entry which is preliminary data.</text>
</comment>
<dbReference type="EMBL" id="AZHD01000027">
    <property type="protein sequence ID" value="OAA53833.1"/>
    <property type="molecule type" value="Genomic_DNA"/>
</dbReference>
<feature type="transmembrane region" description="Helical" evidence="2">
    <location>
        <begin position="130"/>
        <end position="148"/>
    </location>
</feature>
<keyword evidence="4" id="KW-1185">Reference proteome</keyword>
<feature type="region of interest" description="Disordered" evidence="1">
    <location>
        <begin position="1"/>
        <end position="65"/>
    </location>
</feature>
<dbReference type="OrthoDB" id="3692311at2759"/>
<name>A0A167M2L0_9HYPO</name>
<protein>
    <submittedName>
        <fullName evidence="3">Uncharacterized protein</fullName>
    </submittedName>
</protein>
<proteinExistence type="predicted"/>
<sequence length="687" mass="71865">MDVQPAPAQGQHPGYDVLPPNSQAFAVPFAGDDMPADPLHATTVSEPGPGPGPGKTVSDKPHPPGVLPQTLHKSATEKWLRAVGDFLGVAIGILFLAFGALVYSHDGDAYEAGSGSTADRLVQLSQYNPTIFPLVFAALVGGAMKNIATWKVQRRASVLFLEQLMGSQTIAGTVLTHIQLSAYNVLAVLLLVLWALSPLGSQASIRVITVRPAYTVTNTTITALPPFVNGGLLLDDGSSFGSEGSSYITTPFIACVSAARLLATQNQDLWNNLRLPLLERLTGDGDGDGDGDDDAVVVLSDATGLAYASLAGVPTTDLPTTGNTTFTLSGSYVRLDCPVLENVAASTNYSDTATNPPAGDGDCDWATLHVPDGFQIAIAQPCHAAQNLSAGGDRAAARQLVYEAAVSNEDASAGWVHLECTVATTYVDTAFACGRGGASTCQPTAVQRSADPPYSRNWTTLDAYNARVPAQNLLSILRAAFPEAGIESTVSGITTYLLDPANAIRDTYYYDTFINASVVAAVTRADYELRLAQLLNTVLRLASDPNAGGQGLLGGYSPVQSLAGDQNITATTTVGQPVIRCRRAWLGVLLAASVVMFLVGLAGALLRFATLVPDVLGSVALAMLPNQFGGLPVQSTTWSGREWASHLRGVQVRLGDVAPRAEVGLVGLAGPVDTADVGPVQKGRYYY</sequence>
<keyword evidence="2" id="KW-0812">Transmembrane</keyword>
<feature type="transmembrane region" description="Helical" evidence="2">
    <location>
        <begin position="82"/>
        <end position="103"/>
    </location>
</feature>
<dbReference type="STRING" id="1081102.A0A167M2L0"/>
<dbReference type="AlphaFoldDB" id="A0A167M2L0"/>
<accession>A0A167M2L0</accession>
<reference evidence="3 4" key="1">
    <citation type="journal article" date="2016" name="Genome Biol. Evol.">
        <title>Divergent and convergent evolution of fungal pathogenicity.</title>
        <authorList>
            <person name="Shang Y."/>
            <person name="Xiao G."/>
            <person name="Zheng P."/>
            <person name="Cen K."/>
            <person name="Zhan S."/>
            <person name="Wang C."/>
        </authorList>
    </citation>
    <scope>NUCLEOTIDE SEQUENCE [LARGE SCALE GENOMIC DNA]</scope>
    <source>
        <strain evidence="3 4">RCEF 264</strain>
    </source>
</reference>
<evidence type="ECO:0000256" key="2">
    <source>
        <dbReference type="SAM" id="Phobius"/>
    </source>
</evidence>
<keyword evidence="2" id="KW-1133">Transmembrane helix</keyword>
<evidence type="ECO:0000256" key="1">
    <source>
        <dbReference type="SAM" id="MobiDB-lite"/>
    </source>
</evidence>
<organism evidence="3 4">
    <name type="scientific">Niveomyces insectorum RCEF 264</name>
    <dbReference type="NCBI Taxonomy" id="1081102"/>
    <lineage>
        <taxon>Eukaryota</taxon>
        <taxon>Fungi</taxon>
        <taxon>Dikarya</taxon>
        <taxon>Ascomycota</taxon>
        <taxon>Pezizomycotina</taxon>
        <taxon>Sordariomycetes</taxon>
        <taxon>Hypocreomycetidae</taxon>
        <taxon>Hypocreales</taxon>
        <taxon>Cordycipitaceae</taxon>
        <taxon>Niveomyces</taxon>
    </lineage>
</organism>
<feature type="transmembrane region" description="Helical" evidence="2">
    <location>
        <begin position="584"/>
        <end position="606"/>
    </location>
</feature>
<dbReference type="Proteomes" id="UP000076874">
    <property type="component" value="Unassembled WGS sequence"/>
</dbReference>